<sequence>MIFGEISRRGSRRSGSPGISLLLFSVFMRCSDSSQCAIIWQHQCATRLPTSWYCPTDLDHLDKPGKDSRCSTPACAPIIVARARHRHCMAALRSGPPPEIVPECRTPIVPSYMQTCPRQDVSSACV</sequence>
<accession>A0A1Y2IU18</accession>
<evidence type="ECO:0000313" key="3">
    <source>
        <dbReference type="Proteomes" id="UP000193067"/>
    </source>
</evidence>
<keyword evidence="3" id="KW-1185">Reference proteome</keyword>
<dbReference type="OrthoDB" id="10461788at2759"/>
<dbReference type="EMBL" id="KZ084096">
    <property type="protein sequence ID" value="OSD04630.1"/>
    <property type="molecule type" value="Genomic_DNA"/>
</dbReference>
<proteinExistence type="predicted"/>
<evidence type="ECO:0008006" key="4">
    <source>
        <dbReference type="Google" id="ProtNLM"/>
    </source>
</evidence>
<dbReference type="Proteomes" id="UP000193067">
    <property type="component" value="Unassembled WGS sequence"/>
</dbReference>
<name>A0A1Y2IU18_TRAC3</name>
<feature type="chain" id="PRO_5013118937" description="Secreted protein" evidence="1">
    <location>
        <begin position="34"/>
        <end position="126"/>
    </location>
</feature>
<evidence type="ECO:0000256" key="1">
    <source>
        <dbReference type="SAM" id="SignalP"/>
    </source>
</evidence>
<protein>
    <recommendedName>
        <fullName evidence="4">Secreted protein</fullName>
    </recommendedName>
</protein>
<evidence type="ECO:0000313" key="2">
    <source>
        <dbReference type="EMBL" id="OSD04630.1"/>
    </source>
</evidence>
<organism evidence="2 3">
    <name type="scientific">Trametes coccinea (strain BRFM310)</name>
    <name type="common">Pycnoporus coccineus</name>
    <dbReference type="NCBI Taxonomy" id="1353009"/>
    <lineage>
        <taxon>Eukaryota</taxon>
        <taxon>Fungi</taxon>
        <taxon>Dikarya</taxon>
        <taxon>Basidiomycota</taxon>
        <taxon>Agaricomycotina</taxon>
        <taxon>Agaricomycetes</taxon>
        <taxon>Polyporales</taxon>
        <taxon>Polyporaceae</taxon>
        <taxon>Trametes</taxon>
    </lineage>
</organism>
<keyword evidence="1" id="KW-0732">Signal</keyword>
<gene>
    <name evidence="2" type="ORF">PYCCODRAFT_118812</name>
</gene>
<feature type="signal peptide" evidence="1">
    <location>
        <begin position="1"/>
        <end position="33"/>
    </location>
</feature>
<reference evidence="2 3" key="1">
    <citation type="journal article" date="2015" name="Biotechnol. Biofuels">
        <title>Enhanced degradation of softwood versus hardwood by the white-rot fungus Pycnoporus coccineus.</title>
        <authorList>
            <person name="Couturier M."/>
            <person name="Navarro D."/>
            <person name="Chevret D."/>
            <person name="Henrissat B."/>
            <person name="Piumi F."/>
            <person name="Ruiz-Duenas F.J."/>
            <person name="Martinez A.T."/>
            <person name="Grigoriev I.V."/>
            <person name="Riley R."/>
            <person name="Lipzen A."/>
            <person name="Berrin J.G."/>
            <person name="Master E.R."/>
            <person name="Rosso M.N."/>
        </authorList>
    </citation>
    <scope>NUCLEOTIDE SEQUENCE [LARGE SCALE GENOMIC DNA]</scope>
    <source>
        <strain evidence="2 3">BRFM310</strain>
    </source>
</reference>
<dbReference type="AlphaFoldDB" id="A0A1Y2IU18"/>